<evidence type="ECO:0000313" key="8">
    <source>
        <dbReference type="EMBL" id="MBB3151270.1"/>
    </source>
</evidence>
<evidence type="ECO:0000256" key="5">
    <source>
        <dbReference type="ARBA" id="ARBA00023136"/>
    </source>
</evidence>
<evidence type="ECO:0000256" key="2">
    <source>
        <dbReference type="ARBA" id="ARBA00022448"/>
    </source>
</evidence>
<sequence>MRNTTAVAASPIPAGEERPLFKDSLVIPLLGLTVIIVIMNTMMFNLALPQVTADFMLSSSAASWIITGYSIIFAISSITFSRLSDFVPIRLLLTIGLLAMGGASVLGFFSHHYVLLLVARLLQASGAGSVLSLTIVLITRFIPLARRGKSMALITSAASLGFGLGPVIGGAVTQYLGWNDLFIVTGISLLLIPVFHRLLPEEASVKGSFDVWGAVFVGIGSTGVLLYITNHFLIALIGGVAALILFWIRINRAANPFVQPTLFRNKKYIRLISLGIISYINNFATLFLLPQVLIHLFKLTPGQAGLIIFPGALFAMLSSGRVGKIIDRYGNSVLLRIAPLPLLVAAVSFALFADYSIYAIMVIYMIMSIGFSALNSGVSNELSRILPGEHVGAGMGLFQLTQFISGAFSVAISGIVLSAQSELPLHQAFSNIFWGMGIIAVLAIGASWLYYFSAKQQAQPKRR</sequence>
<feature type="transmembrane region" description="Helical" evidence="6">
    <location>
        <begin position="151"/>
        <end position="175"/>
    </location>
</feature>
<dbReference type="SUPFAM" id="SSF103473">
    <property type="entry name" value="MFS general substrate transporter"/>
    <property type="match status" value="1"/>
</dbReference>
<dbReference type="PANTHER" id="PTHR42718">
    <property type="entry name" value="MAJOR FACILITATOR SUPERFAMILY MULTIDRUG TRANSPORTER MFSC"/>
    <property type="match status" value="1"/>
</dbReference>
<evidence type="ECO:0000256" key="1">
    <source>
        <dbReference type="ARBA" id="ARBA00004651"/>
    </source>
</evidence>
<gene>
    <name evidence="8" type="ORF">FHS16_001313</name>
</gene>
<dbReference type="PRINTS" id="PR01036">
    <property type="entry name" value="TCRTETB"/>
</dbReference>
<feature type="transmembrane region" description="Helical" evidence="6">
    <location>
        <begin position="25"/>
        <end position="48"/>
    </location>
</feature>
<feature type="transmembrane region" description="Helical" evidence="6">
    <location>
        <begin position="60"/>
        <end position="79"/>
    </location>
</feature>
<evidence type="ECO:0000313" key="9">
    <source>
        <dbReference type="Proteomes" id="UP000518605"/>
    </source>
</evidence>
<dbReference type="InterPro" id="IPR020846">
    <property type="entry name" value="MFS_dom"/>
</dbReference>
<feature type="transmembrane region" description="Helical" evidence="6">
    <location>
        <begin position="397"/>
        <end position="420"/>
    </location>
</feature>
<keyword evidence="3 6" id="KW-0812">Transmembrane</keyword>
<dbReference type="InterPro" id="IPR036259">
    <property type="entry name" value="MFS_trans_sf"/>
</dbReference>
<keyword evidence="9" id="KW-1185">Reference proteome</keyword>
<organism evidence="8 9">
    <name type="scientific">Paenibacillus endophyticus</name>
    <dbReference type="NCBI Taxonomy" id="1294268"/>
    <lineage>
        <taxon>Bacteria</taxon>
        <taxon>Bacillati</taxon>
        <taxon>Bacillota</taxon>
        <taxon>Bacilli</taxon>
        <taxon>Bacillales</taxon>
        <taxon>Paenibacillaceae</taxon>
        <taxon>Paenibacillus</taxon>
    </lineage>
</organism>
<proteinExistence type="predicted"/>
<feature type="transmembrane region" description="Helical" evidence="6">
    <location>
        <begin position="91"/>
        <end position="109"/>
    </location>
</feature>
<evidence type="ECO:0000256" key="4">
    <source>
        <dbReference type="ARBA" id="ARBA00022989"/>
    </source>
</evidence>
<reference evidence="8 9" key="1">
    <citation type="submission" date="2020-08" db="EMBL/GenBank/DDBJ databases">
        <title>Genomic Encyclopedia of Type Strains, Phase III (KMG-III): the genomes of soil and plant-associated and newly described type strains.</title>
        <authorList>
            <person name="Whitman W."/>
        </authorList>
    </citation>
    <scope>NUCLEOTIDE SEQUENCE [LARGE SCALE GENOMIC DNA]</scope>
    <source>
        <strain evidence="8 9">CECT 8234</strain>
    </source>
</reference>
<evidence type="ECO:0000259" key="7">
    <source>
        <dbReference type="PROSITE" id="PS50850"/>
    </source>
</evidence>
<dbReference type="Gene3D" id="1.20.1250.20">
    <property type="entry name" value="MFS general substrate transporter like domains"/>
    <property type="match status" value="1"/>
</dbReference>
<dbReference type="PROSITE" id="PS50850">
    <property type="entry name" value="MFS"/>
    <property type="match status" value="1"/>
</dbReference>
<dbReference type="EMBL" id="JACHXW010000003">
    <property type="protein sequence ID" value="MBB3151270.1"/>
    <property type="molecule type" value="Genomic_DNA"/>
</dbReference>
<dbReference type="PANTHER" id="PTHR42718:SF9">
    <property type="entry name" value="MAJOR FACILITATOR SUPERFAMILY MULTIDRUG TRANSPORTER MFSC"/>
    <property type="match status" value="1"/>
</dbReference>
<evidence type="ECO:0000256" key="6">
    <source>
        <dbReference type="SAM" id="Phobius"/>
    </source>
</evidence>
<feature type="transmembrane region" description="Helical" evidence="6">
    <location>
        <begin position="303"/>
        <end position="321"/>
    </location>
</feature>
<keyword evidence="5 6" id="KW-0472">Membrane</keyword>
<dbReference type="InterPro" id="IPR011701">
    <property type="entry name" value="MFS"/>
</dbReference>
<feature type="transmembrane region" description="Helical" evidence="6">
    <location>
        <begin position="211"/>
        <end position="228"/>
    </location>
</feature>
<feature type="transmembrane region" description="Helical" evidence="6">
    <location>
        <begin position="234"/>
        <end position="250"/>
    </location>
</feature>
<dbReference type="RefSeq" id="WP_183560077.1">
    <property type="nucleotide sequence ID" value="NZ_CBCSLB010000002.1"/>
</dbReference>
<dbReference type="Gene3D" id="1.20.1720.10">
    <property type="entry name" value="Multidrug resistance protein D"/>
    <property type="match status" value="1"/>
</dbReference>
<dbReference type="GO" id="GO:0022857">
    <property type="term" value="F:transmembrane transporter activity"/>
    <property type="evidence" value="ECO:0007669"/>
    <property type="project" value="InterPro"/>
</dbReference>
<feature type="transmembrane region" description="Helical" evidence="6">
    <location>
        <begin position="121"/>
        <end position="139"/>
    </location>
</feature>
<evidence type="ECO:0000256" key="3">
    <source>
        <dbReference type="ARBA" id="ARBA00022692"/>
    </source>
</evidence>
<dbReference type="GO" id="GO:0005886">
    <property type="term" value="C:plasma membrane"/>
    <property type="evidence" value="ECO:0007669"/>
    <property type="project" value="UniProtKB-SubCell"/>
</dbReference>
<feature type="domain" description="Major facilitator superfamily (MFS) profile" evidence="7">
    <location>
        <begin position="26"/>
        <end position="455"/>
    </location>
</feature>
<comment type="caution">
    <text evidence="8">The sequence shown here is derived from an EMBL/GenBank/DDBJ whole genome shotgun (WGS) entry which is preliminary data.</text>
</comment>
<feature type="transmembrane region" description="Helical" evidence="6">
    <location>
        <begin position="432"/>
        <end position="453"/>
    </location>
</feature>
<feature type="transmembrane region" description="Helical" evidence="6">
    <location>
        <begin position="181"/>
        <end position="199"/>
    </location>
</feature>
<feature type="transmembrane region" description="Helical" evidence="6">
    <location>
        <begin position="333"/>
        <end position="351"/>
    </location>
</feature>
<keyword evidence="4 6" id="KW-1133">Transmembrane helix</keyword>
<dbReference type="CDD" id="cd17321">
    <property type="entry name" value="MFS_MMR_MDR_like"/>
    <property type="match status" value="1"/>
</dbReference>
<feature type="transmembrane region" description="Helical" evidence="6">
    <location>
        <begin position="271"/>
        <end position="297"/>
    </location>
</feature>
<protein>
    <submittedName>
        <fullName evidence="8">DHA2 family metal-tetracycline-proton antiporter-like MFS transporter</fullName>
    </submittedName>
</protein>
<feature type="transmembrane region" description="Helical" evidence="6">
    <location>
        <begin position="357"/>
        <end position="376"/>
    </location>
</feature>
<keyword evidence="2" id="KW-0813">Transport</keyword>
<dbReference type="Proteomes" id="UP000518605">
    <property type="component" value="Unassembled WGS sequence"/>
</dbReference>
<dbReference type="AlphaFoldDB" id="A0A7W5G926"/>
<name>A0A7W5G926_9BACL</name>
<accession>A0A7W5G926</accession>
<comment type="subcellular location">
    <subcellularLocation>
        <location evidence="1">Cell membrane</location>
        <topology evidence="1">Multi-pass membrane protein</topology>
    </subcellularLocation>
</comment>
<dbReference type="Pfam" id="PF07690">
    <property type="entry name" value="MFS_1"/>
    <property type="match status" value="2"/>
</dbReference>